<dbReference type="Proteomes" id="UP000638014">
    <property type="component" value="Unassembled WGS sequence"/>
</dbReference>
<evidence type="ECO:0000313" key="1">
    <source>
        <dbReference type="EMBL" id="MBD1389485.1"/>
    </source>
</evidence>
<evidence type="ECO:0000313" key="2">
    <source>
        <dbReference type="Proteomes" id="UP000638014"/>
    </source>
</evidence>
<keyword evidence="2" id="KW-1185">Reference proteome</keyword>
<name>A0A8J6R2T7_9GAMM</name>
<dbReference type="RefSeq" id="WP_191144591.1">
    <property type="nucleotide sequence ID" value="NZ_JACXAF010000009.1"/>
</dbReference>
<dbReference type="EMBL" id="JACXAF010000009">
    <property type="protein sequence ID" value="MBD1389485.1"/>
    <property type="molecule type" value="Genomic_DNA"/>
</dbReference>
<organism evidence="1 2">
    <name type="scientific">Neiella litorisoli</name>
    <dbReference type="NCBI Taxonomy" id="2771431"/>
    <lineage>
        <taxon>Bacteria</taxon>
        <taxon>Pseudomonadati</taxon>
        <taxon>Pseudomonadota</taxon>
        <taxon>Gammaproteobacteria</taxon>
        <taxon>Alteromonadales</taxon>
        <taxon>Echinimonadaceae</taxon>
        <taxon>Neiella</taxon>
    </lineage>
</organism>
<dbReference type="AlphaFoldDB" id="A0A8J6R2T7"/>
<comment type="caution">
    <text evidence="1">The sequence shown here is derived from an EMBL/GenBank/DDBJ whole genome shotgun (WGS) entry which is preliminary data.</text>
</comment>
<gene>
    <name evidence="1" type="ORF">IC617_08600</name>
</gene>
<reference evidence="1" key="1">
    <citation type="submission" date="2020-09" db="EMBL/GenBank/DDBJ databases">
        <title>A novel bacterium of genus Neiella, isolated from South China Sea.</title>
        <authorList>
            <person name="Huang H."/>
            <person name="Mo K."/>
            <person name="Hu Y."/>
        </authorList>
    </citation>
    <scope>NUCLEOTIDE SEQUENCE</scope>
    <source>
        <strain evidence="1">HB171785</strain>
    </source>
</reference>
<accession>A0A8J6R2T7</accession>
<proteinExistence type="predicted"/>
<protein>
    <submittedName>
        <fullName evidence="1">Uncharacterized protein</fullName>
    </submittedName>
</protein>
<sequence>MDTQTGQMTNQQARQSDVREALSATMHRHYQVMCEDMKQVTDVFERLLSFLGSKLPAPQCSEDTSMFEYVVSQAVIAWQEVPHHTSIGERYKTLLRAVLYQLPKILEWEVYVERTDKRFNSDLGPEIEQWDCLCMTLPEFASQFKDKGLSIQYRYVGLSQDVQDLMFRDICMMLSHHIMSRQELRFFNFPQIGKSAVLSFDD</sequence>